<evidence type="ECO:0000313" key="3">
    <source>
        <dbReference type="EMBL" id="MBE9608350.1"/>
    </source>
</evidence>
<dbReference type="GO" id="GO:0046914">
    <property type="term" value="F:transition metal ion binding"/>
    <property type="evidence" value="ECO:0007669"/>
    <property type="project" value="InterPro"/>
</dbReference>
<accession>A0A8J7FFZ2</accession>
<keyword evidence="4" id="KW-1185">Reference proteome</keyword>
<comment type="caution">
    <text evidence="3">The sequence shown here is derived from an EMBL/GenBank/DDBJ whole genome shotgun (WGS) entry which is preliminary data.</text>
</comment>
<proteinExistence type="predicted"/>
<keyword evidence="1" id="KW-0408">Iron</keyword>
<organism evidence="3 4">
    <name type="scientific">Chitinilyticum piscinae</name>
    <dbReference type="NCBI Taxonomy" id="2866724"/>
    <lineage>
        <taxon>Bacteria</taxon>
        <taxon>Pseudomonadati</taxon>
        <taxon>Pseudomonadota</taxon>
        <taxon>Betaproteobacteria</taxon>
        <taxon>Neisseriales</taxon>
        <taxon>Chitinibacteraceae</taxon>
        <taxon>Chitinilyticum</taxon>
    </lineage>
</organism>
<evidence type="ECO:0000259" key="2">
    <source>
        <dbReference type="SMART" id="SM00899"/>
    </source>
</evidence>
<dbReference type="PANTHER" id="PTHR42954">
    <property type="entry name" value="FE(2+) TRANSPORT PROTEIN A"/>
    <property type="match status" value="1"/>
</dbReference>
<dbReference type="SMART" id="SM00899">
    <property type="entry name" value="FeoA"/>
    <property type="match status" value="1"/>
</dbReference>
<dbReference type="InterPro" id="IPR038157">
    <property type="entry name" value="FeoA_core_dom"/>
</dbReference>
<gene>
    <name evidence="3" type="ORF">INR99_03215</name>
</gene>
<reference evidence="3 4" key="1">
    <citation type="submission" date="2020-10" db="EMBL/GenBank/DDBJ databases">
        <title>The genome sequence of Chitinilyticum litopenaei 4Y14.</title>
        <authorList>
            <person name="Liu Y."/>
        </authorList>
    </citation>
    <scope>NUCLEOTIDE SEQUENCE [LARGE SCALE GENOMIC DNA]</scope>
    <source>
        <strain evidence="3 4">4Y14</strain>
    </source>
</reference>
<feature type="domain" description="Ferrous iron transporter FeoA-like" evidence="2">
    <location>
        <begin position="1"/>
        <end position="74"/>
    </location>
</feature>
<evidence type="ECO:0000313" key="4">
    <source>
        <dbReference type="Proteomes" id="UP000604481"/>
    </source>
</evidence>
<dbReference type="Gene3D" id="2.30.30.90">
    <property type="match status" value="1"/>
</dbReference>
<dbReference type="RefSeq" id="WP_194114841.1">
    <property type="nucleotide sequence ID" value="NZ_JADFUA010000001.1"/>
</dbReference>
<dbReference type="InterPro" id="IPR008988">
    <property type="entry name" value="Transcriptional_repressor_C"/>
</dbReference>
<dbReference type="Proteomes" id="UP000604481">
    <property type="component" value="Unassembled WGS sequence"/>
</dbReference>
<name>A0A8J7FFZ2_9NEIS</name>
<dbReference type="EMBL" id="JADFUA010000001">
    <property type="protein sequence ID" value="MBE9608350.1"/>
    <property type="molecule type" value="Genomic_DNA"/>
</dbReference>
<protein>
    <submittedName>
        <fullName evidence="3">Ferrous iron transport protein A</fullName>
    </submittedName>
</protein>
<dbReference type="InterPro" id="IPR007167">
    <property type="entry name" value="Fe-transptr_FeoA-like"/>
</dbReference>
<evidence type="ECO:0000256" key="1">
    <source>
        <dbReference type="ARBA" id="ARBA00023004"/>
    </source>
</evidence>
<dbReference type="Pfam" id="PF04023">
    <property type="entry name" value="FeoA"/>
    <property type="match status" value="1"/>
</dbReference>
<dbReference type="SUPFAM" id="SSF50037">
    <property type="entry name" value="C-terminal domain of transcriptional repressors"/>
    <property type="match status" value="1"/>
</dbReference>
<dbReference type="AlphaFoldDB" id="A0A8J7FFZ2"/>
<dbReference type="PANTHER" id="PTHR42954:SF2">
    <property type="entry name" value="FE(2+) TRANSPORT PROTEIN A"/>
    <property type="match status" value="1"/>
</dbReference>
<dbReference type="InterPro" id="IPR052713">
    <property type="entry name" value="FeoA"/>
</dbReference>
<sequence>MQLAELAAGQRGIISGLSQGNRSYRQRLLAMGVTPGTPFTVVRVAPLGDPYEITVRGYTLTLRKHEAALLEVALHEGDAA</sequence>